<accession>A0A380P639</accession>
<dbReference type="EMBL" id="UHID01000007">
    <property type="protein sequence ID" value="SUP60670.1"/>
    <property type="molecule type" value="Genomic_DNA"/>
</dbReference>
<evidence type="ECO:0000313" key="3">
    <source>
        <dbReference type="Proteomes" id="UP000254150"/>
    </source>
</evidence>
<reference evidence="2 3" key="1">
    <citation type="submission" date="2018-06" db="EMBL/GenBank/DDBJ databases">
        <authorList>
            <consortium name="Pathogen Informatics"/>
            <person name="Doyle S."/>
        </authorList>
    </citation>
    <scope>NUCLEOTIDE SEQUENCE [LARGE SCALE GENOMIC DNA]</scope>
    <source>
        <strain evidence="2 3">NCTC7807</strain>
    </source>
</reference>
<proteinExistence type="predicted"/>
<name>A0A380P639_STRGR</name>
<organism evidence="2 3">
    <name type="scientific">Streptomyces griseus</name>
    <dbReference type="NCBI Taxonomy" id="1911"/>
    <lineage>
        <taxon>Bacteria</taxon>
        <taxon>Bacillati</taxon>
        <taxon>Actinomycetota</taxon>
        <taxon>Actinomycetes</taxon>
        <taxon>Kitasatosporales</taxon>
        <taxon>Streptomycetaceae</taxon>
        <taxon>Streptomyces</taxon>
    </lineage>
</organism>
<dbReference type="GO" id="GO:0005886">
    <property type="term" value="C:plasma membrane"/>
    <property type="evidence" value="ECO:0007669"/>
    <property type="project" value="InterPro"/>
</dbReference>
<dbReference type="InterPro" id="IPR011726">
    <property type="entry name" value="KdpF"/>
</dbReference>
<keyword evidence="1" id="KW-1133">Transmembrane helix</keyword>
<dbReference type="GO" id="GO:0008556">
    <property type="term" value="F:P-type potassium transmembrane transporter activity"/>
    <property type="evidence" value="ECO:0007669"/>
    <property type="project" value="InterPro"/>
</dbReference>
<dbReference type="GeneID" id="95071136"/>
<keyword evidence="1" id="KW-0812">Transmembrane</keyword>
<dbReference type="RefSeq" id="WP_100454211.1">
    <property type="nucleotide sequence ID" value="NZ_UHID01000007.1"/>
</dbReference>
<dbReference type="Proteomes" id="UP000254150">
    <property type="component" value="Unassembled WGS sequence"/>
</dbReference>
<feature type="transmembrane region" description="Helical" evidence="1">
    <location>
        <begin position="6"/>
        <end position="25"/>
    </location>
</feature>
<evidence type="ECO:0000313" key="2">
    <source>
        <dbReference type="EMBL" id="SUP60670.1"/>
    </source>
</evidence>
<dbReference type="AlphaFoldDB" id="A0A380P639"/>
<dbReference type="NCBIfam" id="TIGR02115">
    <property type="entry name" value="potass_kdpF"/>
    <property type="match status" value="1"/>
</dbReference>
<protein>
    <submittedName>
        <fullName evidence="2">Small membrane protein</fullName>
    </submittedName>
</protein>
<gene>
    <name evidence="2" type="ORF">NCTC7807_04741</name>
</gene>
<evidence type="ECO:0000256" key="1">
    <source>
        <dbReference type="SAM" id="Phobius"/>
    </source>
</evidence>
<dbReference type="Pfam" id="PF09604">
    <property type="entry name" value="Potass_KdpF"/>
    <property type="match status" value="1"/>
</dbReference>
<sequence length="29" mass="3166">MTVEDIIGLTVAVFLLGHLILALLAPERF</sequence>
<keyword evidence="1" id="KW-0472">Membrane</keyword>